<evidence type="ECO:0000256" key="1">
    <source>
        <dbReference type="ARBA" id="ARBA00007447"/>
    </source>
</evidence>
<dbReference type="STRING" id="436010.A0A166IAU8"/>
<keyword evidence="8" id="KW-1185">Reference proteome</keyword>
<dbReference type="Proteomes" id="UP000076532">
    <property type="component" value="Unassembled WGS sequence"/>
</dbReference>
<name>A0A166IAU8_9AGAM</name>
<evidence type="ECO:0000256" key="2">
    <source>
        <dbReference type="ARBA" id="ARBA00022750"/>
    </source>
</evidence>
<feature type="signal peptide" evidence="5">
    <location>
        <begin position="1"/>
        <end position="20"/>
    </location>
</feature>
<dbReference type="AlphaFoldDB" id="A0A166IAU8"/>
<dbReference type="CDD" id="cd05471">
    <property type="entry name" value="pepsin_like"/>
    <property type="match status" value="1"/>
</dbReference>
<dbReference type="Gene3D" id="2.40.70.10">
    <property type="entry name" value="Acid Proteases"/>
    <property type="match status" value="2"/>
</dbReference>
<dbReference type="InterPro" id="IPR034164">
    <property type="entry name" value="Pepsin-like_dom"/>
</dbReference>
<protein>
    <submittedName>
        <fullName evidence="7">Acid protease</fullName>
    </submittedName>
</protein>
<dbReference type="InterPro" id="IPR021109">
    <property type="entry name" value="Peptidase_aspartic_dom_sf"/>
</dbReference>
<keyword evidence="4" id="KW-0378">Hydrolase</keyword>
<dbReference type="PANTHER" id="PTHR47966:SF51">
    <property type="entry name" value="BETA-SITE APP-CLEAVING ENZYME, ISOFORM A-RELATED"/>
    <property type="match status" value="1"/>
</dbReference>
<feature type="active site" evidence="3">
    <location>
        <position position="275"/>
    </location>
</feature>
<sequence length="403" mass="41079">MFPSSALLSLLLVAVSSVAAAPTQRDTGKFSLAFAAKVAARGTLNIADSDRARAAAFRKNANAGSAKRSTVSVDNTAVTYTASVGVGSPATQYTLLIDTGSSNTWIGADKKYTPGSSSSDTGNTVSVSYGSGSFKGEEYTDTVTLSDDLVITKQSIGVASSATGFSGVDGILGIGPVALTSSTVSGTDSVPTVTDNLFSAGTISEEVIGIYYVPAAESSSTGTLDFGATDSSSYSGSITYTPITATSPASQYWGIDQSISYGGSTILSSTAGIVDTGTTLVLLASDAFSKYESATGGSLDSTTGLLKITSDQYSALSDLDFSIGGTTFTLSANGQIWPRSLNSQIGGSSSDIYLVAADIGTNSGQGLDFINGYAFLERFYSVFDTTNSQVGFATTQYTTSTSN</sequence>
<organism evidence="7 8">
    <name type="scientific">Athelia psychrophila</name>
    <dbReference type="NCBI Taxonomy" id="1759441"/>
    <lineage>
        <taxon>Eukaryota</taxon>
        <taxon>Fungi</taxon>
        <taxon>Dikarya</taxon>
        <taxon>Basidiomycota</taxon>
        <taxon>Agaricomycotina</taxon>
        <taxon>Agaricomycetes</taxon>
        <taxon>Agaricomycetidae</taxon>
        <taxon>Atheliales</taxon>
        <taxon>Atheliaceae</taxon>
        <taxon>Athelia</taxon>
    </lineage>
</organism>
<evidence type="ECO:0000313" key="8">
    <source>
        <dbReference type="Proteomes" id="UP000076532"/>
    </source>
</evidence>
<comment type="similarity">
    <text evidence="1 4">Belongs to the peptidase A1 family.</text>
</comment>
<feature type="chain" id="PRO_5007875093" evidence="5">
    <location>
        <begin position="21"/>
        <end position="403"/>
    </location>
</feature>
<evidence type="ECO:0000313" key="7">
    <source>
        <dbReference type="EMBL" id="KZP19624.1"/>
    </source>
</evidence>
<gene>
    <name evidence="7" type="ORF">FIBSPDRAFT_743523</name>
</gene>
<dbReference type="InterPro" id="IPR001461">
    <property type="entry name" value="Aspartic_peptidase_A1"/>
</dbReference>
<dbReference type="EMBL" id="KV417562">
    <property type="protein sequence ID" value="KZP19624.1"/>
    <property type="molecule type" value="Genomic_DNA"/>
</dbReference>
<proteinExistence type="inferred from homology"/>
<accession>A0A166IAU8</accession>
<keyword evidence="4 7" id="KW-0645">Protease</keyword>
<evidence type="ECO:0000256" key="5">
    <source>
        <dbReference type="SAM" id="SignalP"/>
    </source>
</evidence>
<dbReference type="Pfam" id="PF00026">
    <property type="entry name" value="Asp"/>
    <property type="match status" value="1"/>
</dbReference>
<dbReference type="SUPFAM" id="SSF50630">
    <property type="entry name" value="Acid proteases"/>
    <property type="match status" value="1"/>
</dbReference>
<evidence type="ECO:0000256" key="4">
    <source>
        <dbReference type="RuleBase" id="RU000454"/>
    </source>
</evidence>
<keyword evidence="5" id="KW-0732">Signal</keyword>
<dbReference type="GO" id="GO:0006508">
    <property type="term" value="P:proteolysis"/>
    <property type="evidence" value="ECO:0007669"/>
    <property type="project" value="UniProtKB-KW"/>
</dbReference>
<keyword evidence="2 4" id="KW-0064">Aspartyl protease</keyword>
<dbReference type="PROSITE" id="PS51767">
    <property type="entry name" value="PEPTIDASE_A1"/>
    <property type="match status" value="1"/>
</dbReference>
<evidence type="ECO:0000259" key="6">
    <source>
        <dbReference type="PROSITE" id="PS51767"/>
    </source>
</evidence>
<dbReference type="PANTHER" id="PTHR47966">
    <property type="entry name" value="BETA-SITE APP-CLEAVING ENZYME, ISOFORM A-RELATED"/>
    <property type="match status" value="1"/>
</dbReference>
<feature type="domain" description="Peptidase A1" evidence="6">
    <location>
        <begin position="80"/>
        <end position="393"/>
    </location>
</feature>
<evidence type="ECO:0000256" key="3">
    <source>
        <dbReference type="PIRSR" id="PIRSR601461-1"/>
    </source>
</evidence>
<dbReference type="PRINTS" id="PR00792">
    <property type="entry name" value="PEPSIN"/>
</dbReference>
<dbReference type="PROSITE" id="PS00141">
    <property type="entry name" value="ASP_PROTEASE"/>
    <property type="match status" value="2"/>
</dbReference>
<dbReference type="GO" id="GO:0004190">
    <property type="term" value="F:aspartic-type endopeptidase activity"/>
    <property type="evidence" value="ECO:0007669"/>
    <property type="project" value="UniProtKB-KW"/>
</dbReference>
<dbReference type="InterPro" id="IPR033121">
    <property type="entry name" value="PEPTIDASE_A1"/>
</dbReference>
<feature type="active site" evidence="3">
    <location>
        <position position="98"/>
    </location>
</feature>
<dbReference type="OrthoDB" id="660550at2759"/>
<dbReference type="InterPro" id="IPR001969">
    <property type="entry name" value="Aspartic_peptidase_AS"/>
</dbReference>
<reference evidence="7 8" key="1">
    <citation type="journal article" date="2016" name="Mol. Biol. Evol.">
        <title>Comparative Genomics of Early-Diverging Mushroom-Forming Fungi Provides Insights into the Origins of Lignocellulose Decay Capabilities.</title>
        <authorList>
            <person name="Nagy L.G."/>
            <person name="Riley R."/>
            <person name="Tritt A."/>
            <person name="Adam C."/>
            <person name="Daum C."/>
            <person name="Floudas D."/>
            <person name="Sun H."/>
            <person name="Yadav J.S."/>
            <person name="Pangilinan J."/>
            <person name="Larsson K.H."/>
            <person name="Matsuura K."/>
            <person name="Barry K."/>
            <person name="Labutti K."/>
            <person name="Kuo R."/>
            <person name="Ohm R.A."/>
            <person name="Bhattacharya S.S."/>
            <person name="Shirouzu T."/>
            <person name="Yoshinaga Y."/>
            <person name="Martin F.M."/>
            <person name="Grigoriev I.V."/>
            <person name="Hibbett D.S."/>
        </authorList>
    </citation>
    <scope>NUCLEOTIDE SEQUENCE [LARGE SCALE GENOMIC DNA]</scope>
    <source>
        <strain evidence="7 8">CBS 109695</strain>
    </source>
</reference>